<evidence type="ECO:0000256" key="9">
    <source>
        <dbReference type="SAM" id="Phobius"/>
    </source>
</evidence>
<dbReference type="FunFam" id="3.30.565.10:FF:000006">
    <property type="entry name" value="Sensor histidine kinase WalK"/>
    <property type="match status" value="1"/>
</dbReference>
<dbReference type="InterPro" id="IPR003661">
    <property type="entry name" value="HisK_dim/P_dom"/>
</dbReference>
<dbReference type="InterPro" id="IPR036097">
    <property type="entry name" value="HisK_dim/P_sf"/>
</dbReference>
<dbReference type="InterPro" id="IPR003594">
    <property type="entry name" value="HATPase_dom"/>
</dbReference>
<dbReference type="PROSITE" id="PS50109">
    <property type="entry name" value="HIS_KIN"/>
    <property type="match status" value="1"/>
</dbReference>
<reference evidence="11 12" key="1">
    <citation type="submission" date="2019-04" db="EMBL/GenBank/DDBJ databases">
        <title>A pseudo-fructophilic Leuconostoc citreum strain F192-5 isolated from peel of satsuma mandarin: the first report for isolation and characterization of strain-dependent fructophilic-like characteristics.</title>
        <authorList>
            <person name="Maeno S."/>
            <person name="Tanizawa Y."/>
            <person name="Kajikawa A."/>
            <person name="Kanesaki Y."/>
            <person name="Kubota E."/>
            <person name="Arita M."/>
            <person name="Leon D."/>
            <person name="Endo A."/>
        </authorList>
    </citation>
    <scope>NUCLEOTIDE SEQUENCE [LARGE SCALE GENOMIC DNA]</scope>
    <source>
        <strain evidence="11 12">F192-5</strain>
    </source>
</reference>
<evidence type="ECO:0000256" key="1">
    <source>
        <dbReference type="ARBA" id="ARBA00000085"/>
    </source>
</evidence>
<dbReference type="FunFam" id="1.10.287.130:FF:000001">
    <property type="entry name" value="Two-component sensor histidine kinase"/>
    <property type="match status" value="1"/>
</dbReference>
<evidence type="ECO:0000256" key="3">
    <source>
        <dbReference type="ARBA" id="ARBA00012438"/>
    </source>
</evidence>
<evidence type="ECO:0000256" key="5">
    <source>
        <dbReference type="ARBA" id="ARBA00022679"/>
    </source>
</evidence>
<accession>A0A5A5U0K1</accession>
<feature type="transmembrane region" description="Helical" evidence="9">
    <location>
        <begin position="15"/>
        <end position="39"/>
    </location>
</feature>
<keyword evidence="4" id="KW-0597">Phosphoprotein</keyword>
<dbReference type="Pfam" id="PF02518">
    <property type="entry name" value="HATPase_c"/>
    <property type="match status" value="1"/>
</dbReference>
<dbReference type="Gene3D" id="1.10.287.130">
    <property type="match status" value="1"/>
</dbReference>
<keyword evidence="9" id="KW-1133">Transmembrane helix</keyword>
<comment type="subcellular location">
    <subcellularLocation>
        <location evidence="2">Membrane</location>
    </subcellularLocation>
</comment>
<dbReference type="AlphaFoldDB" id="A0A5A5U0K1"/>
<dbReference type="CDD" id="cd00082">
    <property type="entry name" value="HisKA"/>
    <property type="match status" value="1"/>
</dbReference>
<keyword evidence="7" id="KW-0902">Two-component regulatory system</keyword>
<dbReference type="EMBL" id="BJJW01000016">
    <property type="protein sequence ID" value="GDZ84601.1"/>
    <property type="molecule type" value="Genomic_DNA"/>
</dbReference>
<evidence type="ECO:0000256" key="4">
    <source>
        <dbReference type="ARBA" id="ARBA00022553"/>
    </source>
</evidence>
<dbReference type="GO" id="GO:0004721">
    <property type="term" value="F:phosphoprotein phosphatase activity"/>
    <property type="evidence" value="ECO:0007669"/>
    <property type="project" value="TreeGrafter"/>
</dbReference>
<protein>
    <recommendedName>
        <fullName evidence="3">histidine kinase</fullName>
        <ecNumber evidence="3">2.7.13.3</ecNumber>
    </recommendedName>
</protein>
<dbReference type="SMART" id="SM00388">
    <property type="entry name" value="HisKA"/>
    <property type="match status" value="1"/>
</dbReference>
<evidence type="ECO:0000313" key="11">
    <source>
        <dbReference type="EMBL" id="GDZ84601.1"/>
    </source>
</evidence>
<dbReference type="RefSeq" id="WP_149334786.1">
    <property type="nucleotide sequence ID" value="NZ_BJJW01000016.1"/>
</dbReference>
<sequence>MNKLSLFFKHNRTKIYYAVGTVLLLLLFSWFVLSATVLLGQAAHIALRWRFWLSMLILILGDLVIVFWQYVRWRQAESLIHLIRDLHQIAKENSDMTIDWHAHYAPRTQALIDVSNKIAKNTRKIREEERASERSKDEMITNISHDLRTPLTAIIGYLGLVEMNATTLSPEDRAKYIHTAYDKSNQMKILVEDLFEFSKTQARDAVLNLTTISLGDLFAQLLASYEIEAHEHQIEMMQITNPELIILEADSDKLARVLINLITNAFKYGEGATYIKLTAQVKAQEVEIRVINNGVEIPQEALLEIFDRFYRVESSRNSKTGGTGLGLAIVKGIILQHGGTVRATSDAELTTFIMTLPLKQSRGNRDEVD</sequence>
<dbReference type="InterPro" id="IPR004358">
    <property type="entry name" value="Sig_transdc_His_kin-like_C"/>
</dbReference>
<proteinExistence type="predicted"/>
<dbReference type="GO" id="GO:0000155">
    <property type="term" value="F:phosphorelay sensor kinase activity"/>
    <property type="evidence" value="ECO:0007669"/>
    <property type="project" value="InterPro"/>
</dbReference>
<dbReference type="InterPro" id="IPR005467">
    <property type="entry name" value="His_kinase_dom"/>
</dbReference>
<feature type="transmembrane region" description="Helical" evidence="9">
    <location>
        <begin position="51"/>
        <end position="71"/>
    </location>
</feature>
<dbReference type="Proteomes" id="UP000323274">
    <property type="component" value="Unassembled WGS sequence"/>
</dbReference>
<evidence type="ECO:0000256" key="8">
    <source>
        <dbReference type="ARBA" id="ARBA00023136"/>
    </source>
</evidence>
<evidence type="ECO:0000256" key="7">
    <source>
        <dbReference type="ARBA" id="ARBA00023012"/>
    </source>
</evidence>
<dbReference type="InterPro" id="IPR050351">
    <property type="entry name" value="BphY/WalK/GraS-like"/>
</dbReference>
<comment type="caution">
    <text evidence="11">The sequence shown here is derived from an EMBL/GenBank/DDBJ whole genome shotgun (WGS) entry which is preliminary data.</text>
</comment>
<dbReference type="SUPFAM" id="SSF55874">
    <property type="entry name" value="ATPase domain of HSP90 chaperone/DNA topoisomerase II/histidine kinase"/>
    <property type="match status" value="1"/>
</dbReference>
<keyword evidence="6 11" id="KW-0418">Kinase</keyword>
<keyword evidence="8 9" id="KW-0472">Membrane</keyword>
<name>A0A5A5U0K1_LEUCI</name>
<dbReference type="PANTHER" id="PTHR45453:SF1">
    <property type="entry name" value="PHOSPHATE REGULON SENSOR PROTEIN PHOR"/>
    <property type="match status" value="1"/>
</dbReference>
<dbReference type="PANTHER" id="PTHR45453">
    <property type="entry name" value="PHOSPHATE REGULON SENSOR PROTEIN PHOR"/>
    <property type="match status" value="1"/>
</dbReference>
<dbReference type="CDD" id="cd00075">
    <property type="entry name" value="HATPase"/>
    <property type="match status" value="1"/>
</dbReference>
<dbReference type="EC" id="2.7.13.3" evidence="3"/>
<dbReference type="Gene3D" id="3.30.565.10">
    <property type="entry name" value="Histidine kinase-like ATPase, C-terminal domain"/>
    <property type="match status" value="1"/>
</dbReference>
<dbReference type="SMART" id="SM00387">
    <property type="entry name" value="HATPase_c"/>
    <property type="match status" value="1"/>
</dbReference>
<dbReference type="SUPFAM" id="SSF47384">
    <property type="entry name" value="Homodimeric domain of signal transducing histidine kinase"/>
    <property type="match status" value="1"/>
</dbReference>
<keyword evidence="5" id="KW-0808">Transferase</keyword>
<dbReference type="PRINTS" id="PR00344">
    <property type="entry name" value="BCTRLSENSOR"/>
</dbReference>
<dbReference type="Pfam" id="PF00512">
    <property type="entry name" value="HisKA"/>
    <property type="match status" value="1"/>
</dbReference>
<gene>
    <name evidence="11" type="ORF">LCIT_18430</name>
</gene>
<feature type="domain" description="Histidine kinase" evidence="10">
    <location>
        <begin position="142"/>
        <end position="360"/>
    </location>
</feature>
<organism evidence="11 12">
    <name type="scientific">Leuconostoc citreum</name>
    <dbReference type="NCBI Taxonomy" id="33964"/>
    <lineage>
        <taxon>Bacteria</taxon>
        <taxon>Bacillati</taxon>
        <taxon>Bacillota</taxon>
        <taxon>Bacilli</taxon>
        <taxon>Lactobacillales</taxon>
        <taxon>Lactobacillaceae</taxon>
        <taxon>Leuconostoc</taxon>
    </lineage>
</organism>
<dbReference type="InterPro" id="IPR036890">
    <property type="entry name" value="HATPase_C_sf"/>
</dbReference>
<dbReference type="GO" id="GO:0005886">
    <property type="term" value="C:plasma membrane"/>
    <property type="evidence" value="ECO:0007669"/>
    <property type="project" value="TreeGrafter"/>
</dbReference>
<evidence type="ECO:0000259" key="10">
    <source>
        <dbReference type="PROSITE" id="PS50109"/>
    </source>
</evidence>
<dbReference type="GO" id="GO:0016036">
    <property type="term" value="P:cellular response to phosphate starvation"/>
    <property type="evidence" value="ECO:0007669"/>
    <property type="project" value="TreeGrafter"/>
</dbReference>
<keyword evidence="9" id="KW-0812">Transmembrane</keyword>
<evidence type="ECO:0000313" key="12">
    <source>
        <dbReference type="Proteomes" id="UP000323274"/>
    </source>
</evidence>
<evidence type="ECO:0000256" key="2">
    <source>
        <dbReference type="ARBA" id="ARBA00004370"/>
    </source>
</evidence>
<evidence type="ECO:0000256" key="6">
    <source>
        <dbReference type="ARBA" id="ARBA00022777"/>
    </source>
</evidence>
<comment type="catalytic activity">
    <reaction evidence="1">
        <text>ATP + protein L-histidine = ADP + protein N-phospho-L-histidine.</text>
        <dbReference type="EC" id="2.7.13.3"/>
    </reaction>
</comment>